<dbReference type="Pfam" id="PF24346">
    <property type="entry name" value="DUF7507"/>
    <property type="match status" value="2"/>
</dbReference>
<feature type="domain" description="DUF7507" evidence="1">
    <location>
        <begin position="1"/>
        <end position="77"/>
    </location>
</feature>
<dbReference type="NCBIfam" id="TIGR01451">
    <property type="entry name" value="B_ant_repeat"/>
    <property type="match status" value="1"/>
</dbReference>
<gene>
    <name evidence="2" type="ORF">AAGV33_03935</name>
</gene>
<feature type="domain" description="DUF7507" evidence="1">
    <location>
        <begin position="111"/>
        <end position="201"/>
    </location>
</feature>
<dbReference type="InterPro" id="IPR047589">
    <property type="entry name" value="DUF11_rpt"/>
</dbReference>
<dbReference type="Pfam" id="PF13585">
    <property type="entry name" value="CHU_C"/>
    <property type="match status" value="1"/>
</dbReference>
<evidence type="ECO:0000313" key="2">
    <source>
        <dbReference type="EMBL" id="MFA9193544.1"/>
    </source>
</evidence>
<proteinExistence type="predicted"/>
<protein>
    <submittedName>
        <fullName evidence="2">Gliding motility-associated C-terminal domain-containing protein</fullName>
    </submittedName>
</protein>
<name>A0ABV4THS1_9FLAO</name>
<organism evidence="2 3">
    <name type="scientific">Flavobacterium magnesitis</name>
    <dbReference type="NCBI Taxonomy" id="3138077"/>
    <lineage>
        <taxon>Bacteria</taxon>
        <taxon>Pseudomonadati</taxon>
        <taxon>Bacteroidota</taxon>
        <taxon>Flavobacteriia</taxon>
        <taxon>Flavobacteriales</taxon>
        <taxon>Flavobacteriaceae</taxon>
        <taxon>Flavobacterium</taxon>
    </lineage>
</organism>
<reference evidence="2 3" key="1">
    <citation type="submission" date="2024-04" db="EMBL/GenBank/DDBJ databases">
        <title>New Clade of Flavobacterium.</title>
        <authorList>
            <person name="Matos L."/>
            <person name="Proenca D.N."/>
            <person name="Fransisco R.M."/>
            <person name="Chung A.P."/>
            <person name="Maccario L."/>
            <person name="Sorensen S.J."/>
            <person name="Morais P.V."/>
        </authorList>
    </citation>
    <scope>NUCLEOTIDE SEQUENCE [LARGE SCALE GENOMIC DNA]</scope>
    <source>
        <strain evidence="2 3">FBOR7N2.3</strain>
    </source>
</reference>
<sequence>YTFTVTNTGNVTVDNIVINDAKLGVTNLALVPSTLAPSATGVVTQDYAITQADIDARKVTNTAIAKGQDPKGVDVEDISGTAVDNDEPTVTDLPENGKIALILKGELQDENQDGLAQIGETIRYEYTIMNMGDVPLSNVWIQDAMVGLGMNSGTIDLPIGAMDSTTFSSTYVLTQADIIAGNVSNQATVFGTTPLGSVVQDLSHDTSPLEDGFTVIDVDGCQLAIFNAVSPNSGTEYERILYIRGLDCYPDNTVQIFDRWGVKVYEVNGYDNNTKAFRGISEGRVTVNQSKGLADGTYFYIINYVDKDGKGNNKSGYLHLIND</sequence>
<feature type="non-terminal residue" evidence="2">
    <location>
        <position position="1"/>
    </location>
</feature>
<dbReference type="EMBL" id="JBCFQK010000004">
    <property type="protein sequence ID" value="MFA9193544.1"/>
    <property type="molecule type" value="Genomic_DNA"/>
</dbReference>
<accession>A0ABV4THS1</accession>
<dbReference type="Proteomes" id="UP001574170">
    <property type="component" value="Unassembled WGS sequence"/>
</dbReference>
<dbReference type="RefSeq" id="WP_373390651.1">
    <property type="nucleotide sequence ID" value="NZ_JBCFQJ010000047.1"/>
</dbReference>
<comment type="caution">
    <text evidence="2">The sequence shown here is derived from an EMBL/GenBank/DDBJ whole genome shotgun (WGS) entry which is preliminary data.</text>
</comment>
<dbReference type="InterPro" id="IPR055354">
    <property type="entry name" value="DUF7507"/>
</dbReference>
<evidence type="ECO:0000313" key="3">
    <source>
        <dbReference type="Proteomes" id="UP001574170"/>
    </source>
</evidence>
<evidence type="ECO:0000259" key="1">
    <source>
        <dbReference type="Pfam" id="PF24346"/>
    </source>
</evidence>
<keyword evidence="3" id="KW-1185">Reference proteome</keyword>